<proteinExistence type="inferred from homology"/>
<dbReference type="PANTHER" id="PTHR48466:SF2">
    <property type="entry name" value="OS10G0509000 PROTEIN"/>
    <property type="match status" value="1"/>
</dbReference>
<dbReference type="InterPro" id="IPR036187">
    <property type="entry name" value="DNA_mismatch_repair_MutS_sf"/>
</dbReference>
<organism evidence="9 10">
    <name type="scientific">Prochlorococcus marinus (strain MIT 9303)</name>
    <dbReference type="NCBI Taxonomy" id="59922"/>
    <lineage>
        <taxon>Bacteria</taxon>
        <taxon>Bacillati</taxon>
        <taxon>Cyanobacteriota</taxon>
        <taxon>Cyanophyceae</taxon>
        <taxon>Synechococcales</taxon>
        <taxon>Prochlorococcaceae</taxon>
        <taxon>Prochlorococcus</taxon>
    </lineage>
</organism>
<dbReference type="PIRSF" id="PIRSF005814">
    <property type="entry name" value="MutS_YshD"/>
    <property type="match status" value="1"/>
</dbReference>
<dbReference type="SMART" id="SM00463">
    <property type="entry name" value="SMR"/>
    <property type="match status" value="1"/>
</dbReference>
<evidence type="ECO:0000256" key="1">
    <source>
        <dbReference type="ARBA" id="ARBA00022730"/>
    </source>
</evidence>
<name>A2C6N1_PROM3</name>
<dbReference type="HOGENOM" id="CLU_011252_0_1_3"/>
<dbReference type="Pfam" id="PF00488">
    <property type="entry name" value="MutS_V"/>
    <property type="match status" value="1"/>
</dbReference>
<dbReference type="InterPro" id="IPR000432">
    <property type="entry name" value="DNA_mismatch_repair_MutS_C"/>
</dbReference>
<dbReference type="PROSITE" id="PS50828">
    <property type="entry name" value="SMR"/>
    <property type="match status" value="1"/>
</dbReference>
<comment type="function">
    <text evidence="7">Endonuclease that is involved in the suppression of homologous recombination and thus may have a key role in the control of bacterial genetic diversity.</text>
</comment>
<dbReference type="InterPro" id="IPR003593">
    <property type="entry name" value="AAA+_ATPase"/>
</dbReference>
<dbReference type="HAMAP" id="MF_00092">
    <property type="entry name" value="MutS2"/>
    <property type="match status" value="1"/>
</dbReference>
<dbReference type="EC" id="3.1.-.-" evidence="7"/>
<dbReference type="SUPFAM" id="SSF48334">
    <property type="entry name" value="DNA repair protein MutS, domain III"/>
    <property type="match status" value="1"/>
</dbReference>
<dbReference type="Gene3D" id="3.40.50.300">
    <property type="entry name" value="P-loop containing nucleotide triphosphate hydrolases"/>
    <property type="match status" value="1"/>
</dbReference>
<dbReference type="InterPro" id="IPR007696">
    <property type="entry name" value="DNA_mismatch_repair_MutS_core"/>
</dbReference>
<dbReference type="GO" id="GO:0140664">
    <property type="term" value="F:ATP-dependent DNA damage sensor activity"/>
    <property type="evidence" value="ECO:0007669"/>
    <property type="project" value="InterPro"/>
</dbReference>
<evidence type="ECO:0000256" key="5">
    <source>
        <dbReference type="ARBA" id="ARBA00022884"/>
    </source>
</evidence>
<dbReference type="GO" id="GO:0072344">
    <property type="term" value="P:rescue of stalled ribosome"/>
    <property type="evidence" value="ECO:0007669"/>
    <property type="project" value="UniProtKB-UniRule"/>
</dbReference>
<dbReference type="InterPro" id="IPR046893">
    <property type="entry name" value="MSSS"/>
</dbReference>
<dbReference type="Gene3D" id="3.30.1370.110">
    <property type="match status" value="1"/>
</dbReference>
<dbReference type="InterPro" id="IPR036063">
    <property type="entry name" value="Smr_dom_sf"/>
</dbReference>
<comment type="subunit">
    <text evidence="7">Homodimer. Binds to stalled ribosomes, contacting rRNA.</text>
</comment>
<dbReference type="Pfam" id="PF20297">
    <property type="entry name" value="MSSS"/>
    <property type="match status" value="1"/>
</dbReference>
<dbReference type="SUPFAM" id="SSF52540">
    <property type="entry name" value="P-loop containing nucleoside triphosphate hydrolases"/>
    <property type="match status" value="1"/>
</dbReference>
<gene>
    <name evidence="7" type="primary">mutS2</name>
    <name evidence="7" type="synonym">rqcU</name>
    <name evidence="9" type="ordered locus">P9303_03891</name>
</gene>
<dbReference type="EC" id="3.6.4.-" evidence="7"/>
<dbReference type="NCBIfam" id="TIGR01069">
    <property type="entry name" value="mutS2"/>
    <property type="match status" value="1"/>
</dbReference>
<keyword evidence="5 7" id="KW-0694">RNA-binding</keyword>
<comment type="similarity">
    <text evidence="7">Belongs to the DNA mismatch repair MutS family. MutS2 subfamily.</text>
</comment>
<dbReference type="PANTHER" id="PTHR48466">
    <property type="entry name" value="OS10G0509000 PROTEIN-RELATED"/>
    <property type="match status" value="1"/>
</dbReference>
<evidence type="ECO:0000256" key="3">
    <source>
        <dbReference type="ARBA" id="ARBA00022801"/>
    </source>
</evidence>
<evidence type="ECO:0000313" key="10">
    <source>
        <dbReference type="Proteomes" id="UP000002274"/>
    </source>
</evidence>
<reference evidence="9 10" key="1">
    <citation type="journal article" date="2007" name="PLoS Genet.">
        <title>Patterns and implications of gene gain and loss in the evolution of Prochlorococcus.</title>
        <authorList>
            <person name="Kettler G.C."/>
            <person name="Martiny A.C."/>
            <person name="Huang K."/>
            <person name="Zucker J."/>
            <person name="Coleman M.L."/>
            <person name="Rodrigue S."/>
            <person name="Chen F."/>
            <person name="Lapidus A."/>
            <person name="Ferriera S."/>
            <person name="Johnson J."/>
            <person name="Steglich C."/>
            <person name="Church G.M."/>
            <person name="Richardson P."/>
            <person name="Chisholm S.W."/>
        </authorList>
    </citation>
    <scope>NUCLEOTIDE SEQUENCE [LARGE SCALE GENOMIC DNA]</scope>
    <source>
        <strain evidence="9 10">MIT 9303</strain>
    </source>
</reference>
<comment type="function">
    <text evidence="7">Acts as a ribosome collision sensor, splitting the ribosome into its 2 subunits. Detects stalled/collided 70S ribosomes which it binds and splits by an ATP-hydrolysis driven conformational change. Acts upstream of the ribosome quality control system (RQC), a ribosome-associated complex that mediates the extraction of incompletely synthesized nascent chains from stalled ribosomes and their subsequent degradation. Probably generates substrates for RQC.</text>
</comment>
<dbReference type="SMART" id="SM00382">
    <property type="entry name" value="AAA"/>
    <property type="match status" value="1"/>
</dbReference>
<dbReference type="InterPro" id="IPR027417">
    <property type="entry name" value="P-loop_NTPase"/>
</dbReference>
<feature type="domain" description="Smr" evidence="8">
    <location>
        <begin position="757"/>
        <end position="828"/>
    </location>
</feature>
<dbReference type="FunFam" id="3.40.50.300:FF:000830">
    <property type="entry name" value="Endonuclease MutS2"/>
    <property type="match status" value="1"/>
</dbReference>
<protein>
    <recommendedName>
        <fullName evidence="7">Endonuclease MutS2</fullName>
        <ecNumber evidence="7">3.1.-.-</ecNumber>
    </recommendedName>
    <alternativeName>
        <fullName evidence="7">Ribosome-associated protein quality control-upstream factor</fullName>
        <shortName evidence="7">RQC-upstream factor</shortName>
        <shortName evidence="7">RqcU</shortName>
        <ecNumber evidence="7">3.6.4.-</ecNumber>
    </alternativeName>
</protein>
<evidence type="ECO:0000313" key="9">
    <source>
        <dbReference type="EMBL" id="ABM77141.1"/>
    </source>
</evidence>
<dbReference type="InterPro" id="IPR045076">
    <property type="entry name" value="MutS"/>
</dbReference>
<accession>A2C6N1</accession>
<evidence type="ECO:0000256" key="6">
    <source>
        <dbReference type="ARBA" id="ARBA00023125"/>
    </source>
</evidence>
<dbReference type="GO" id="GO:0045910">
    <property type="term" value="P:negative regulation of DNA recombination"/>
    <property type="evidence" value="ECO:0007669"/>
    <property type="project" value="InterPro"/>
</dbReference>
<keyword evidence="3 7" id="KW-0378">Hydrolase</keyword>
<dbReference type="GO" id="GO:0005524">
    <property type="term" value="F:ATP binding"/>
    <property type="evidence" value="ECO:0007669"/>
    <property type="project" value="UniProtKB-UniRule"/>
</dbReference>
<dbReference type="STRING" id="59922.P9303_03891"/>
<dbReference type="EMBL" id="CP000554">
    <property type="protein sequence ID" value="ABM77141.1"/>
    <property type="molecule type" value="Genomic_DNA"/>
</dbReference>
<keyword evidence="7" id="KW-0540">Nuclease</keyword>
<feature type="binding site" evidence="7">
    <location>
        <begin position="377"/>
        <end position="384"/>
    </location>
    <ligand>
        <name>ATP</name>
        <dbReference type="ChEBI" id="CHEBI:30616"/>
    </ligand>
</feature>
<dbReference type="GO" id="GO:0043023">
    <property type="term" value="F:ribosomal large subunit binding"/>
    <property type="evidence" value="ECO:0007669"/>
    <property type="project" value="UniProtKB-UniRule"/>
</dbReference>
<sequence length="828" mass="90022">MQPLGYGRDDWLLSSSVGRNSVEMSAVVMSSEVSTASLAFQDTLKQLEWPRLCEHLAGFASTLQGRRHCQTLSLPADLSDSRLRLAETLEIGALDGLIDGGLSFQGVHDLGHILARCTKGGVASGEELLAVADTLAAARRLRRQINDPELRPTISALLLDVATMPELERRLKFALEEGGRVADRVSSKLAGLRRQWQGLRQERRDCLQEVIRRHAAMLQDTVIADRHGRPVLAVKAAAVSQLPGLVHDSSASGSTVFVEPQVVITLSNRLAELDGHIREQQQLVLAELSAAVAESGVSISRLGEVLLQLDLALARGRYGQWLGGVPPALHAEAAAPFSLQELRHPLLVWQHRREHGEAVVPISVEVSSTLKVVAITGPNTGGKTVTLKSVGLALLMARAGLLLPCTGSPSMPWCAQVLADIGDEQSLQQNLSTFSGHVKRIGRILEALIEGPGPALVLLDEVGAGTDPSEGTALATALLRTLADRARLTIATTHFGKLKALKYGDSRFENASVAFDSETMLPTYRLQWGIPGRSNALSIAMRLGLDDAVIAQAQELLGPCGDGEVNEVIRGLEEQRSLQQAAAEDAAALLARTELLHEELLSRWQKQRKQSADLQEQGRQKLESSIREGQKEVRQLIRRLREGRADGESARRAGQRLRRIQADHRIQPQRKQHIGWRPEVGERIRLLALGKAAEVIAISEDGKQLTVRCGVMRSTVELSGVESLDGLKPSPPELVVKVKVRSGLGRGTEVRTTRNTVDVRGLRVHEAEVAVEEHLRSSTGPIWVIHGIGSGKLKRGLRQWLETVPYVERVNDADQSDGGAGCSVIWLH</sequence>
<dbReference type="GO" id="GO:0004519">
    <property type="term" value="F:endonuclease activity"/>
    <property type="evidence" value="ECO:0007669"/>
    <property type="project" value="UniProtKB-UniRule"/>
</dbReference>
<dbReference type="Proteomes" id="UP000002274">
    <property type="component" value="Chromosome"/>
</dbReference>
<keyword evidence="7" id="KW-0255">Endonuclease</keyword>
<evidence type="ECO:0000256" key="2">
    <source>
        <dbReference type="ARBA" id="ARBA00022741"/>
    </source>
</evidence>
<dbReference type="InterPro" id="IPR002625">
    <property type="entry name" value="Smr_dom"/>
</dbReference>
<dbReference type="GO" id="GO:0030983">
    <property type="term" value="F:mismatched DNA binding"/>
    <property type="evidence" value="ECO:0007669"/>
    <property type="project" value="InterPro"/>
</dbReference>
<dbReference type="GO" id="GO:0006298">
    <property type="term" value="P:mismatch repair"/>
    <property type="evidence" value="ECO:0007669"/>
    <property type="project" value="InterPro"/>
</dbReference>
<dbReference type="PROSITE" id="PS00486">
    <property type="entry name" value="DNA_MISMATCH_REPAIR_2"/>
    <property type="match status" value="1"/>
</dbReference>
<dbReference type="GO" id="GO:0019843">
    <property type="term" value="F:rRNA binding"/>
    <property type="evidence" value="ECO:0007669"/>
    <property type="project" value="UniProtKB-UniRule"/>
</dbReference>
<dbReference type="AlphaFoldDB" id="A2C6N1"/>
<keyword evidence="2 7" id="KW-0547">Nucleotide-binding</keyword>
<dbReference type="Pfam" id="PF01713">
    <property type="entry name" value="Smr"/>
    <property type="match status" value="1"/>
</dbReference>
<dbReference type="InterPro" id="IPR005747">
    <property type="entry name" value="MutS2"/>
</dbReference>
<dbReference type="KEGG" id="pmf:P9303_03891"/>
<dbReference type="SMART" id="SM00534">
    <property type="entry name" value="MUTSac"/>
    <property type="match status" value="1"/>
</dbReference>
<dbReference type="SMART" id="SM00533">
    <property type="entry name" value="MUTSd"/>
    <property type="match status" value="1"/>
</dbReference>
<keyword evidence="4 7" id="KW-0067">ATP-binding</keyword>
<evidence type="ECO:0000256" key="4">
    <source>
        <dbReference type="ARBA" id="ARBA00022840"/>
    </source>
</evidence>
<evidence type="ECO:0000256" key="7">
    <source>
        <dbReference type="HAMAP-Rule" id="MF_00092"/>
    </source>
</evidence>
<keyword evidence="6 7" id="KW-0238">DNA-binding</keyword>
<dbReference type="SUPFAM" id="SSF160443">
    <property type="entry name" value="SMR domain-like"/>
    <property type="match status" value="1"/>
</dbReference>
<keyword evidence="1 7" id="KW-0699">rRNA-binding</keyword>
<evidence type="ECO:0000259" key="8">
    <source>
        <dbReference type="PROSITE" id="PS50828"/>
    </source>
</evidence>
<dbReference type="GO" id="GO:0016887">
    <property type="term" value="F:ATP hydrolysis activity"/>
    <property type="evidence" value="ECO:0007669"/>
    <property type="project" value="InterPro"/>
</dbReference>